<dbReference type="Proteomes" id="UP000238356">
    <property type="component" value="Unassembled WGS sequence"/>
</dbReference>
<sequence length="177" mass="19777">MVAARHVGLLLQLQGTTIRDVYEARMVTEPVCARMLAERRTEQDLADLQTVLDRLRAIVEAGFEAIPDVSTWSSASYRFHELIMQRCGNKTLAVQGAVLADIVDTHVQQSLAKELGRKGNMPERFGKTLRSFAKTIKLIEAGDGDAVEKHWRKHMEVAATYFFSSDAENTPVIDLFG</sequence>
<name>A0A2S5ZXS9_9NOCA</name>
<protein>
    <submittedName>
        <fullName evidence="5">FCD domain-containing protein</fullName>
    </submittedName>
</protein>
<keyword evidence="1" id="KW-0805">Transcription regulation</keyword>
<dbReference type="EMBL" id="PSZD01000028">
    <property type="protein sequence ID" value="PPJ22663.1"/>
    <property type="molecule type" value="Genomic_DNA"/>
</dbReference>
<evidence type="ECO:0000256" key="1">
    <source>
        <dbReference type="ARBA" id="ARBA00023015"/>
    </source>
</evidence>
<keyword evidence="6" id="KW-1185">Reference proteome</keyword>
<evidence type="ECO:0000256" key="2">
    <source>
        <dbReference type="ARBA" id="ARBA00023125"/>
    </source>
</evidence>
<accession>A0A2S5ZXS9</accession>
<dbReference type="GO" id="GO:0003677">
    <property type="term" value="F:DNA binding"/>
    <property type="evidence" value="ECO:0007669"/>
    <property type="project" value="UniProtKB-KW"/>
</dbReference>
<dbReference type="PANTHER" id="PTHR43537:SF44">
    <property type="entry name" value="GNTR FAMILY REGULATORY PROTEIN"/>
    <property type="match status" value="1"/>
</dbReference>
<dbReference type="Gene3D" id="1.20.120.530">
    <property type="entry name" value="GntR ligand-binding domain-like"/>
    <property type="match status" value="1"/>
</dbReference>
<gene>
    <name evidence="5" type="ORF">C5F51_30505</name>
</gene>
<dbReference type="SMART" id="SM00895">
    <property type="entry name" value="FCD"/>
    <property type="match status" value="1"/>
</dbReference>
<dbReference type="AlphaFoldDB" id="A0A2S5ZXS9"/>
<evidence type="ECO:0000313" key="5">
    <source>
        <dbReference type="EMBL" id="PPJ22663.1"/>
    </source>
</evidence>
<dbReference type="RefSeq" id="WP_082976674.1">
    <property type="nucleotide sequence ID" value="NZ_PSYZ01000002.1"/>
</dbReference>
<dbReference type="PANTHER" id="PTHR43537">
    <property type="entry name" value="TRANSCRIPTIONAL REGULATOR, GNTR FAMILY"/>
    <property type="match status" value="1"/>
</dbReference>
<feature type="domain" description="GntR C-terminal" evidence="4">
    <location>
        <begin position="20"/>
        <end position="157"/>
    </location>
</feature>
<evidence type="ECO:0000313" key="6">
    <source>
        <dbReference type="Proteomes" id="UP000238356"/>
    </source>
</evidence>
<comment type="caution">
    <text evidence="5">The sequence shown here is derived from an EMBL/GenBank/DDBJ whole genome shotgun (WGS) entry which is preliminary data.</text>
</comment>
<proteinExistence type="predicted"/>
<dbReference type="Pfam" id="PF07729">
    <property type="entry name" value="FCD"/>
    <property type="match status" value="1"/>
</dbReference>
<dbReference type="InterPro" id="IPR011711">
    <property type="entry name" value="GntR_C"/>
</dbReference>
<reference evidence="5 6" key="1">
    <citation type="submission" date="2018-02" db="EMBL/GenBank/DDBJ databases">
        <title>8 Nocardia nova and 1 Nocardia cyriacigeorgica strain used for evolution to TMP-SMX.</title>
        <authorList>
            <person name="Mehta H."/>
            <person name="Weng J."/>
            <person name="Shamoo Y."/>
        </authorList>
    </citation>
    <scope>NUCLEOTIDE SEQUENCE [LARGE SCALE GENOMIC DNA]</scope>
    <source>
        <strain evidence="5 6">BAA2227</strain>
    </source>
</reference>
<keyword evidence="2" id="KW-0238">DNA-binding</keyword>
<organism evidence="5 6">
    <name type="scientific">Nocardia nova</name>
    <dbReference type="NCBI Taxonomy" id="37330"/>
    <lineage>
        <taxon>Bacteria</taxon>
        <taxon>Bacillati</taxon>
        <taxon>Actinomycetota</taxon>
        <taxon>Actinomycetes</taxon>
        <taxon>Mycobacteriales</taxon>
        <taxon>Nocardiaceae</taxon>
        <taxon>Nocardia</taxon>
    </lineage>
</organism>
<evidence type="ECO:0000256" key="3">
    <source>
        <dbReference type="ARBA" id="ARBA00023163"/>
    </source>
</evidence>
<dbReference type="InterPro" id="IPR008920">
    <property type="entry name" value="TF_FadR/GntR_C"/>
</dbReference>
<dbReference type="SUPFAM" id="SSF48008">
    <property type="entry name" value="GntR ligand-binding domain-like"/>
    <property type="match status" value="1"/>
</dbReference>
<evidence type="ECO:0000259" key="4">
    <source>
        <dbReference type="SMART" id="SM00895"/>
    </source>
</evidence>
<keyword evidence="3" id="KW-0804">Transcription</keyword>